<evidence type="ECO:0000259" key="7">
    <source>
        <dbReference type="PROSITE" id="PS51175"/>
    </source>
</evidence>
<evidence type="ECO:0000256" key="6">
    <source>
        <dbReference type="SAM" id="SignalP"/>
    </source>
</evidence>
<dbReference type="Pfam" id="PF17801">
    <property type="entry name" value="Melibiase_C"/>
    <property type="match status" value="1"/>
</dbReference>
<dbReference type="SUPFAM" id="SSF49785">
    <property type="entry name" value="Galactose-binding domain-like"/>
    <property type="match status" value="1"/>
</dbReference>
<dbReference type="EC" id="3.2.1.22" evidence="5"/>
<dbReference type="GO" id="GO:0030246">
    <property type="term" value="F:carbohydrate binding"/>
    <property type="evidence" value="ECO:0007669"/>
    <property type="project" value="InterPro"/>
</dbReference>
<dbReference type="STRING" id="688246.Premu_0497"/>
<dbReference type="EMBL" id="GL945017">
    <property type="protein sequence ID" value="EGN55979.1"/>
    <property type="molecule type" value="Genomic_DNA"/>
</dbReference>
<dbReference type="GO" id="GO:0005975">
    <property type="term" value="P:carbohydrate metabolic process"/>
    <property type="evidence" value="ECO:0007669"/>
    <property type="project" value="InterPro"/>
</dbReference>
<comment type="catalytic activity">
    <reaction evidence="5">
        <text>Hydrolysis of terminal, non-reducing alpha-D-galactose residues in alpha-D-galactosides, including galactose oligosaccharides, galactomannans and galactolipids.</text>
        <dbReference type="EC" id="3.2.1.22"/>
    </reaction>
</comment>
<evidence type="ECO:0000256" key="1">
    <source>
        <dbReference type="ARBA" id="ARBA00009743"/>
    </source>
</evidence>
<dbReference type="HOGENOM" id="CLU_013093_3_2_10"/>
<dbReference type="Pfam" id="PF16499">
    <property type="entry name" value="Melibiase_2"/>
    <property type="match status" value="1"/>
</dbReference>
<evidence type="ECO:0000256" key="2">
    <source>
        <dbReference type="ARBA" id="ARBA00022729"/>
    </source>
</evidence>
<dbReference type="InterPro" id="IPR005084">
    <property type="entry name" value="CBM6"/>
</dbReference>
<dbReference type="Proteomes" id="UP000002772">
    <property type="component" value="Unassembled WGS sequence"/>
</dbReference>
<reference evidence="9" key="1">
    <citation type="journal article" date="2011" name="Stand. Genomic Sci.">
        <title>Non-contiguous finished genome sequence of the opportunistic oral pathogen Prevotella multisaccharivorax type strain (PPPA20).</title>
        <authorList>
            <person name="Pati A."/>
            <person name="Gronow S."/>
            <person name="Lu M."/>
            <person name="Lapidus A."/>
            <person name="Nolan M."/>
            <person name="Lucas S."/>
            <person name="Hammon N."/>
            <person name="Deshpande S."/>
            <person name="Cheng J.F."/>
            <person name="Tapia R."/>
            <person name="Han C."/>
            <person name="Goodwin L."/>
            <person name="Pitluck S."/>
            <person name="Liolios K."/>
            <person name="Pagani I."/>
            <person name="Mavromatis K."/>
            <person name="Mikhailova N."/>
            <person name="Huntemann M."/>
            <person name="Chen A."/>
            <person name="Palaniappan K."/>
            <person name="Land M."/>
            <person name="Hauser L."/>
            <person name="Detter J.C."/>
            <person name="Brambilla E.M."/>
            <person name="Rohde M."/>
            <person name="Goker M."/>
            <person name="Woyke T."/>
            <person name="Bristow J."/>
            <person name="Eisen J.A."/>
            <person name="Markowitz V."/>
            <person name="Hugenholtz P."/>
            <person name="Kyrpides N.C."/>
            <person name="Klenk H.P."/>
            <person name="Ivanova N."/>
        </authorList>
    </citation>
    <scope>NUCLEOTIDE SEQUENCE [LARGE SCALE GENOMIC DNA]</scope>
    <source>
        <strain evidence="9">DSM 17128</strain>
    </source>
</reference>
<dbReference type="PRINTS" id="PR00740">
    <property type="entry name" value="GLHYDRLASE27"/>
</dbReference>
<dbReference type="InterPro" id="IPR008979">
    <property type="entry name" value="Galactose-bd-like_sf"/>
</dbReference>
<feature type="signal peptide" evidence="6">
    <location>
        <begin position="1"/>
        <end position="28"/>
    </location>
</feature>
<dbReference type="SUPFAM" id="SSF51445">
    <property type="entry name" value="(Trans)glycosidases"/>
    <property type="match status" value="1"/>
</dbReference>
<dbReference type="Gene3D" id="2.60.120.260">
    <property type="entry name" value="Galactose-binding domain-like"/>
    <property type="match status" value="1"/>
</dbReference>
<dbReference type="CDD" id="cd04081">
    <property type="entry name" value="CBM35_galactosidase-like"/>
    <property type="match status" value="1"/>
</dbReference>
<dbReference type="InterPro" id="IPR013785">
    <property type="entry name" value="Aldolase_TIM"/>
</dbReference>
<feature type="domain" description="CBM6" evidence="7">
    <location>
        <begin position="407"/>
        <end position="538"/>
    </location>
</feature>
<dbReference type="InterPro" id="IPR017853">
    <property type="entry name" value="GH"/>
</dbReference>
<accession>F8NBV3</accession>
<keyword evidence="9" id="KW-1185">Reference proteome</keyword>
<dbReference type="InterPro" id="IPR013780">
    <property type="entry name" value="Glyco_hydro_b"/>
</dbReference>
<evidence type="ECO:0000313" key="8">
    <source>
        <dbReference type="EMBL" id="EGN55979.1"/>
    </source>
</evidence>
<dbReference type="PANTHER" id="PTHR11452:SF75">
    <property type="entry name" value="ALPHA-GALACTOSIDASE MEL1"/>
    <property type="match status" value="1"/>
</dbReference>
<feature type="chain" id="PRO_5003375969" description="Alpha-galactosidase" evidence="6">
    <location>
        <begin position="29"/>
        <end position="540"/>
    </location>
</feature>
<dbReference type="CDD" id="cd14792">
    <property type="entry name" value="GH27"/>
    <property type="match status" value="1"/>
</dbReference>
<keyword evidence="4 5" id="KW-0326">Glycosidase</keyword>
<dbReference type="GO" id="GO:0004557">
    <property type="term" value="F:alpha-galactosidase activity"/>
    <property type="evidence" value="ECO:0007669"/>
    <property type="project" value="UniProtKB-EC"/>
</dbReference>
<sequence length="540" mass="59980">MRKLTFKLSGASLAFIALIAATPSNAHAQKRAFLPPTMGWSSWNTFALNINEDVICGQADEMVKKGLDKVGYQYVNIDDGYWDGRDANGNLRINATLFPKGMKYVADYIHSKGLKAGIYSDAGDNTCGSNGGKNAYGVNVGLAGHEYQDCKLYFNDWGYDFIKVDYCGGAHMGLDEQKQYTKISDAIKRCEKETGRRIVYNVCRWAYPGTWISRVADSWRTTGDIYDAWKSYEGIIRENLYIQAYTGGGHYNDMDMLELGRSQSLDEDRTHMAYWCITSSPLLIGCDLRTLSDASLGLLKNTDLIAMNQDVLGLGAPVAQRQGDVYVVAKDMKTLHGSQRAVVVMNLTDRRQTINVDLRALQFTGQVAVHDCFTKADTKVSEATMSVTVPAHGSQAYLITGARTDKALYQAEEAWLHDYQELENRLSATPMEDASASQGAYVGNIGNKPSNYLEWNDVYVKNSGKYKLSFTYASEKDRDMAVAVNGRHVKTFENLNSGSWNKQWSTCSVVVDLKAGSNQVKLGNEDNFTPNVDCMSVEKL</sequence>
<protein>
    <recommendedName>
        <fullName evidence="5">Alpha-galactosidase</fullName>
        <ecNumber evidence="5">3.2.1.22</ecNumber>
    </recommendedName>
    <alternativeName>
        <fullName evidence="5">Melibiase</fullName>
    </alternativeName>
</protein>
<organism evidence="8 9">
    <name type="scientific">Hallella multisaccharivorax DSM 17128</name>
    <dbReference type="NCBI Taxonomy" id="688246"/>
    <lineage>
        <taxon>Bacteria</taxon>
        <taxon>Pseudomonadati</taxon>
        <taxon>Bacteroidota</taxon>
        <taxon>Bacteroidia</taxon>
        <taxon>Bacteroidales</taxon>
        <taxon>Prevotellaceae</taxon>
        <taxon>Hallella</taxon>
    </lineage>
</organism>
<keyword evidence="3 5" id="KW-0378">Hydrolase</keyword>
<comment type="similarity">
    <text evidence="1 5">Belongs to the glycosyl hydrolase 27 family.</text>
</comment>
<keyword evidence="2 6" id="KW-0732">Signal</keyword>
<dbReference type="RefSeq" id="WP_007572855.1">
    <property type="nucleotide sequence ID" value="NZ_BPTS01000001.1"/>
</dbReference>
<dbReference type="Gene3D" id="3.20.20.70">
    <property type="entry name" value="Aldolase class I"/>
    <property type="match status" value="1"/>
</dbReference>
<dbReference type="eggNOG" id="COG3345">
    <property type="taxonomic scope" value="Bacteria"/>
</dbReference>
<name>F8NBV3_9BACT</name>
<dbReference type="PROSITE" id="PS51175">
    <property type="entry name" value="CBM6"/>
    <property type="match status" value="1"/>
</dbReference>
<evidence type="ECO:0000256" key="4">
    <source>
        <dbReference type="ARBA" id="ARBA00023295"/>
    </source>
</evidence>
<dbReference type="InterPro" id="IPR002241">
    <property type="entry name" value="Glyco_hydro_27"/>
</dbReference>
<dbReference type="InterPro" id="IPR041233">
    <property type="entry name" value="Melibiase_C"/>
</dbReference>
<dbReference type="PANTHER" id="PTHR11452">
    <property type="entry name" value="ALPHA-GALACTOSIDASE/ALPHA-N-ACETYLGALACTOSAMINIDASE"/>
    <property type="match status" value="1"/>
</dbReference>
<evidence type="ECO:0000256" key="3">
    <source>
        <dbReference type="ARBA" id="ARBA00022801"/>
    </source>
</evidence>
<dbReference type="AlphaFoldDB" id="F8NBV3"/>
<proteinExistence type="inferred from homology"/>
<keyword evidence="5" id="KW-1015">Disulfide bond</keyword>
<evidence type="ECO:0000256" key="5">
    <source>
        <dbReference type="RuleBase" id="RU361168"/>
    </source>
</evidence>
<evidence type="ECO:0000313" key="9">
    <source>
        <dbReference type="Proteomes" id="UP000002772"/>
    </source>
</evidence>
<dbReference type="SUPFAM" id="SSF51011">
    <property type="entry name" value="Glycosyl hydrolase domain"/>
    <property type="match status" value="1"/>
</dbReference>
<dbReference type="Gene3D" id="2.60.40.1180">
    <property type="entry name" value="Golgi alpha-mannosidase II"/>
    <property type="match status" value="1"/>
</dbReference>
<gene>
    <name evidence="8" type="ORF">Premu_0497</name>
</gene>